<dbReference type="SUPFAM" id="SSF57903">
    <property type="entry name" value="FYVE/PHD zinc finger"/>
    <property type="match status" value="1"/>
</dbReference>
<keyword evidence="11" id="KW-0223">Dioxygenase</keyword>
<comment type="catalytic activity">
    <reaction evidence="18">
        <text>N(6),N(6)-dimethyl-L-lysyl(36)-[histone H3] + 2 2-oxoglutarate + 2 O2 = L-lysyl(36)-[histone H3] + 2 formaldehyde + 2 succinate + 2 CO2</text>
        <dbReference type="Rhea" id="RHEA:42032"/>
        <dbReference type="Rhea" id="RHEA-COMP:9785"/>
        <dbReference type="Rhea" id="RHEA-COMP:9787"/>
        <dbReference type="ChEBI" id="CHEBI:15379"/>
        <dbReference type="ChEBI" id="CHEBI:16526"/>
        <dbReference type="ChEBI" id="CHEBI:16810"/>
        <dbReference type="ChEBI" id="CHEBI:16842"/>
        <dbReference type="ChEBI" id="CHEBI:29969"/>
        <dbReference type="ChEBI" id="CHEBI:30031"/>
        <dbReference type="ChEBI" id="CHEBI:61976"/>
        <dbReference type="EC" id="1.14.11.27"/>
    </reaction>
</comment>
<evidence type="ECO:0000313" key="23">
    <source>
        <dbReference type="Proteomes" id="UP000011777"/>
    </source>
</evidence>
<accession>M3K2G3</accession>
<dbReference type="Gene3D" id="2.60.120.650">
    <property type="entry name" value="Cupin"/>
    <property type="match status" value="1"/>
</dbReference>
<dbReference type="HOGENOM" id="CLU_003540_6_2_1"/>
<dbReference type="GO" id="GO:0140680">
    <property type="term" value="F:histone H3K36me/H3K36me2 demethylase activity"/>
    <property type="evidence" value="ECO:0007669"/>
    <property type="project" value="UniProtKB-EC"/>
</dbReference>
<evidence type="ECO:0000256" key="1">
    <source>
        <dbReference type="ARBA" id="ARBA00001954"/>
    </source>
</evidence>
<gene>
    <name evidence="22" type="ORF">G210_0403</name>
</gene>
<dbReference type="GO" id="GO:0005634">
    <property type="term" value="C:nucleus"/>
    <property type="evidence" value="ECO:0007669"/>
    <property type="project" value="UniProtKB-SubCell"/>
</dbReference>
<dbReference type="SUPFAM" id="SSF51197">
    <property type="entry name" value="Clavaminate synthase-like"/>
    <property type="match status" value="1"/>
</dbReference>
<dbReference type="SMART" id="SM00558">
    <property type="entry name" value="JmjC"/>
    <property type="match status" value="1"/>
</dbReference>
<reference evidence="22 23" key="1">
    <citation type="submission" date="2013-02" db="EMBL/GenBank/DDBJ databases">
        <title>Genome sequence of Candida maltosa Xu316, a potential industrial strain for xylitol and ethanol production.</title>
        <authorList>
            <person name="Yu J."/>
            <person name="Wang Q."/>
            <person name="Geng X."/>
            <person name="Bao W."/>
            <person name="He P."/>
            <person name="Cai J."/>
        </authorList>
    </citation>
    <scope>NUCLEOTIDE SEQUENCE [LARGE SCALE GENOMIC DNA]</scope>
    <source>
        <strain evidence="23">Xu316</strain>
    </source>
</reference>
<evidence type="ECO:0000256" key="10">
    <source>
        <dbReference type="ARBA" id="ARBA00022853"/>
    </source>
</evidence>
<dbReference type="PROSITE" id="PS01359">
    <property type="entry name" value="ZF_PHD_1"/>
    <property type="match status" value="1"/>
</dbReference>
<evidence type="ECO:0000256" key="17">
    <source>
        <dbReference type="ARBA" id="ARBA00031083"/>
    </source>
</evidence>
<keyword evidence="9" id="KW-0862">Zinc</keyword>
<protein>
    <recommendedName>
        <fullName evidence="6">JmjC domain-containing histone demethylation protein 1</fullName>
        <ecNumber evidence="5">1.14.11.27</ecNumber>
    </recommendedName>
    <alternativeName>
        <fullName evidence="17">[Histone-H3]-lysine-36 demethylase 1</fullName>
    </alternativeName>
</protein>
<dbReference type="InterPro" id="IPR041070">
    <property type="entry name" value="JHD"/>
</dbReference>
<dbReference type="InterPro" id="IPR001965">
    <property type="entry name" value="Znf_PHD"/>
</dbReference>
<dbReference type="PROSITE" id="PS50016">
    <property type="entry name" value="ZF_PHD_2"/>
    <property type="match status" value="1"/>
</dbReference>
<comment type="cofactor">
    <cofactor evidence="1">
        <name>Fe(2+)</name>
        <dbReference type="ChEBI" id="CHEBI:29033"/>
    </cofactor>
</comment>
<dbReference type="STRING" id="1245528.M3K2G3"/>
<dbReference type="eggNOG" id="KOG1633">
    <property type="taxonomic scope" value="Eukaryota"/>
</dbReference>
<comment type="subcellular location">
    <subcellularLocation>
        <location evidence="3">Nucleus</location>
    </subcellularLocation>
</comment>
<dbReference type="CDD" id="cd15517">
    <property type="entry name" value="PHD_TCF19_like"/>
    <property type="match status" value="1"/>
</dbReference>
<dbReference type="SMART" id="SM00249">
    <property type="entry name" value="PHD"/>
    <property type="match status" value="1"/>
</dbReference>
<keyword evidence="15" id="KW-0804">Transcription</keyword>
<dbReference type="Pfam" id="PF17811">
    <property type="entry name" value="JHD"/>
    <property type="match status" value="1"/>
</dbReference>
<dbReference type="Proteomes" id="UP000011777">
    <property type="component" value="Unassembled WGS sequence"/>
</dbReference>
<dbReference type="PROSITE" id="PS51184">
    <property type="entry name" value="JMJC"/>
    <property type="match status" value="1"/>
</dbReference>
<keyword evidence="14" id="KW-0805">Transcription regulation</keyword>
<evidence type="ECO:0000256" key="2">
    <source>
        <dbReference type="ARBA" id="ARBA00003909"/>
    </source>
</evidence>
<evidence type="ECO:0000256" key="9">
    <source>
        <dbReference type="ARBA" id="ARBA00022833"/>
    </source>
</evidence>
<evidence type="ECO:0000313" key="22">
    <source>
        <dbReference type="EMBL" id="EMG48934.1"/>
    </source>
</evidence>
<dbReference type="InterPro" id="IPR050690">
    <property type="entry name" value="JHDM1_Histone_Demethylase"/>
</dbReference>
<dbReference type="Pfam" id="PF00628">
    <property type="entry name" value="PHD"/>
    <property type="match status" value="1"/>
</dbReference>
<organism evidence="22 23">
    <name type="scientific">Candida maltosa (strain Xu316)</name>
    <name type="common">Yeast</name>
    <dbReference type="NCBI Taxonomy" id="1245528"/>
    <lineage>
        <taxon>Eukaryota</taxon>
        <taxon>Fungi</taxon>
        <taxon>Dikarya</taxon>
        <taxon>Ascomycota</taxon>
        <taxon>Saccharomycotina</taxon>
        <taxon>Pichiomycetes</taxon>
        <taxon>Debaryomycetaceae</taxon>
        <taxon>Candida/Lodderomyces clade</taxon>
        <taxon>Candida</taxon>
    </lineage>
</organism>
<proteinExistence type="inferred from homology"/>
<comment type="similarity">
    <text evidence="4">Belongs to the JHDM1 histone demethylase family.</text>
</comment>
<comment type="caution">
    <text evidence="22">The sequence shown here is derived from an EMBL/GenBank/DDBJ whole genome shotgun (WGS) entry which is preliminary data.</text>
</comment>
<keyword evidence="8 19" id="KW-0863">Zinc-finger</keyword>
<evidence type="ECO:0000256" key="4">
    <source>
        <dbReference type="ARBA" id="ARBA00008037"/>
    </source>
</evidence>
<evidence type="ECO:0000256" key="3">
    <source>
        <dbReference type="ARBA" id="ARBA00004123"/>
    </source>
</evidence>
<dbReference type="OMA" id="SVYYTVC"/>
<keyword evidence="23" id="KW-1185">Reference proteome</keyword>
<dbReference type="OrthoDB" id="5876800at2759"/>
<evidence type="ECO:0000256" key="5">
    <source>
        <dbReference type="ARBA" id="ARBA00013246"/>
    </source>
</evidence>
<keyword evidence="10" id="KW-0156">Chromatin regulator</keyword>
<feature type="domain" description="JmjC" evidence="21">
    <location>
        <begin position="204"/>
        <end position="370"/>
    </location>
</feature>
<dbReference type="InterPro" id="IPR041667">
    <property type="entry name" value="Cupin_8"/>
</dbReference>
<dbReference type="Pfam" id="PF13621">
    <property type="entry name" value="Cupin_8"/>
    <property type="match status" value="1"/>
</dbReference>
<evidence type="ECO:0000256" key="15">
    <source>
        <dbReference type="ARBA" id="ARBA00023163"/>
    </source>
</evidence>
<dbReference type="InterPro" id="IPR019787">
    <property type="entry name" value="Znf_PHD-finger"/>
</dbReference>
<evidence type="ECO:0000256" key="19">
    <source>
        <dbReference type="PROSITE-ProRule" id="PRU00146"/>
    </source>
</evidence>
<evidence type="ECO:0000256" key="8">
    <source>
        <dbReference type="ARBA" id="ARBA00022771"/>
    </source>
</evidence>
<comment type="function">
    <text evidence="2">Histone demethylase that specifically demethylates 'Lys-36' of histone H3, thereby playing a central role in histone code.</text>
</comment>
<dbReference type="EC" id="1.14.11.27" evidence="5"/>
<evidence type="ECO:0000259" key="21">
    <source>
        <dbReference type="PROSITE" id="PS51184"/>
    </source>
</evidence>
<evidence type="ECO:0000256" key="11">
    <source>
        <dbReference type="ARBA" id="ARBA00022964"/>
    </source>
</evidence>
<keyword evidence="7" id="KW-0479">Metal-binding</keyword>
<evidence type="ECO:0000256" key="16">
    <source>
        <dbReference type="ARBA" id="ARBA00023242"/>
    </source>
</evidence>
<dbReference type="PANTHER" id="PTHR23123">
    <property type="entry name" value="PHD/F-BOX CONTAINING PROTEIN"/>
    <property type="match status" value="1"/>
</dbReference>
<dbReference type="InterPro" id="IPR011011">
    <property type="entry name" value="Znf_FYVE_PHD"/>
</dbReference>
<keyword evidence="12" id="KW-0560">Oxidoreductase</keyword>
<keyword evidence="16" id="KW-0539">Nucleus</keyword>
<feature type="domain" description="PHD-type" evidence="20">
    <location>
        <begin position="6"/>
        <end position="56"/>
    </location>
</feature>
<dbReference type="EMBL" id="AOGT01000892">
    <property type="protein sequence ID" value="EMG48934.1"/>
    <property type="molecule type" value="Genomic_DNA"/>
</dbReference>
<evidence type="ECO:0000256" key="13">
    <source>
        <dbReference type="ARBA" id="ARBA00023004"/>
    </source>
</evidence>
<name>M3K2G3_CANMX</name>
<dbReference type="InterPro" id="IPR003347">
    <property type="entry name" value="JmjC_dom"/>
</dbReference>
<evidence type="ECO:0000256" key="12">
    <source>
        <dbReference type="ARBA" id="ARBA00023002"/>
    </source>
</evidence>
<dbReference type="InterPro" id="IPR019786">
    <property type="entry name" value="Zinc_finger_PHD-type_CS"/>
</dbReference>
<dbReference type="GO" id="GO:0008270">
    <property type="term" value="F:zinc ion binding"/>
    <property type="evidence" value="ECO:0007669"/>
    <property type="project" value="UniProtKB-KW"/>
</dbReference>
<evidence type="ECO:0000256" key="6">
    <source>
        <dbReference type="ARBA" id="ARBA00015153"/>
    </source>
</evidence>
<evidence type="ECO:0000256" key="7">
    <source>
        <dbReference type="ARBA" id="ARBA00022723"/>
    </source>
</evidence>
<sequence>MPSTSTDTCPLCSNDEHEDWIQCAPCKQWYHTFCLNIPKFDISSIVSFHCPKCVPKHGSSTYKRKSKRSKVSVDYQALNEGDMFAVDKNNHFHLGHFLKFEGKPDISIIDVFTKSYALESKMEKPILIPQADLKKHGMKFPILKEKIDIDYITDVCGEDTGLEVMDVISQQSVSPAWNLKKWQTYFNTEEEKRDRIRNVISLEVSDTTLGKGFKRPDCVEEMDLVDKVWDKQDPNKRSKVTKYCLMSVKNSFTDFHIDFGGTSVYYTICRGAKSFLMFPPTDDNLEIYTQWCNDSHQNFKWYPDYEITKNKKKLKPINGFKVTLQPGDLFIIPSGWIHAVHTPQDSIVIGGNYITIRDMKMQLKINDIEKITKVPTKFRFPMFNKVLWLSAWYYYNHQDEFMEDIGESEDDGYEILDKLIIHLQGHLELSKTNVTAKKSIPNSVGNKPQLFLDKLSAWKETLR</sequence>
<keyword evidence="13" id="KW-0408">Iron</keyword>
<evidence type="ECO:0000256" key="14">
    <source>
        <dbReference type="ARBA" id="ARBA00023015"/>
    </source>
</evidence>
<dbReference type="AlphaFoldDB" id="M3K2G3"/>
<evidence type="ECO:0000259" key="20">
    <source>
        <dbReference type="PROSITE" id="PS50016"/>
    </source>
</evidence>
<evidence type="ECO:0000256" key="18">
    <source>
        <dbReference type="ARBA" id="ARBA00047915"/>
    </source>
</evidence>